<sequence length="280" mass="30644">MIDLHCHSHYSDGVLSPRQLVRKAVNSGVRMLALTDHDTVAGLRDFKIAAASENIHVINGVELSARWKKHDIHILGLAIDPENEALKRLLFTQRQNRQIRALKISQLLASCGIESALEKARSIAKQGEIGRPHFAEVLVREGYAADFQGAFTKFLGRGRKAYVDTQWAGLNDAVAGIIAAGGQAVIAHPLKYNLTRTKLLELIAAFKDAGGIGLEVVSGDTSELQINDLCMLCEKLNLLASTGSDYHGDSFSRISLGQQPKLPLNCIPIWHQWTLQPGTL</sequence>
<dbReference type="GO" id="GO:0004534">
    <property type="term" value="F:5'-3' RNA exonuclease activity"/>
    <property type="evidence" value="ECO:0007669"/>
    <property type="project" value="TreeGrafter"/>
</dbReference>
<evidence type="ECO:0000259" key="1">
    <source>
        <dbReference type="SMART" id="SM00481"/>
    </source>
</evidence>
<dbReference type="Gene3D" id="3.20.20.140">
    <property type="entry name" value="Metal-dependent hydrolases"/>
    <property type="match status" value="1"/>
</dbReference>
<feature type="domain" description="Polymerase/histidinol phosphatase N-terminal" evidence="1">
    <location>
        <begin position="2"/>
        <end position="67"/>
    </location>
</feature>
<dbReference type="InterPro" id="IPR004013">
    <property type="entry name" value="PHP_dom"/>
</dbReference>
<dbReference type="Pfam" id="PF02811">
    <property type="entry name" value="PHP"/>
    <property type="match status" value="1"/>
</dbReference>
<dbReference type="RefSeq" id="WP_058529510.1">
    <property type="nucleotide sequence ID" value="NZ_CAAAHZ010000007.1"/>
</dbReference>
<dbReference type="PANTHER" id="PTHR42924:SF3">
    <property type="entry name" value="POLYMERASE_HISTIDINOL PHOSPHATASE N-TERMINAL DOMAIN-CONTAINING PROTEIN"/>
    <property type="match status" value="1"/>
</dbReference>
<evidence type="ECO:0000313" key="2">
    <source>
        <dbReference type="EMBL" id="KTD20823.1"/>
    </source>
</evidence>
<name>A0A0W0VL62_9GAMM</name>
<dbReference type="OrthoDB" id="9804333at2"/>
<dbReference type="CDD" id="cd07438">
    <property type="entry name" value="PHP_HisPPase_AMP"/>
    <property type="match status" value="1"/>
</dbReference>
<dbReference type="AlphaFoldDB" id="A0A0W0VL62"/>
<dbReference type="PATRIC" id="fig|45068.5.peg.1633"/>
<dbReference type="InterPro" id="IPR016195">
    <property type="entry name" value="Pol/histidinol_Pase-like"/>
</dbReference>
<dbReference type="GO" id="GO:0035312">
    <property type="term" value="F:5'-3' DNA exonuclease activity"/>
    <property type="evidence" value="ECO:0007669"/>
    <property type="project" value="TreeGrafter"/>
</dbReference>
<organism evidence="2 3">
    <name type="scientific">Legionella londiniensis</name>
    <dbReference type="NCBI Taxonomy" id="45068"/>
    <lineage>
        <taxon>Bacteria</taxon>
        <taxon>Pseudomonadati</taxon>
        <taxon>Pseudomonadota</taxon>
        <taxon>Gammaproteobacteria</taxon>
        <taxon>Legionellales</taxon>
        <taxon>Legionellaceae</taxon>
        <taxon>Legionella</taxon>
    </lineage>
</organism>
<dbReference type="Proteomes" id="UP000054997">
    <property type="component" value="Unassembled WGS sequence"/>
</dbReference>
<evidence type="ECO:0000313" key="3">
    <source>
        <dbReference type="Proteomes" id="UP000054997"/>
    </source>
</evidence>
<dbReference type="PANTHER" id="PTHR42924">
    <property type="entry name" value="EXONUCLEASE"/>
    <property type="match status" value="1"/>
</dbReference>
<dbReference type="InterPro" id="IPR052018">
    <property type="entry name" value="PHP_domain"/>
</dbReference>
<dbReference type="InterPro" id="IPR003141">
    <property type="entry name" value="Pol/His_phosphatase_N"/>
</dbReference>
<dbReference type="EMBL" id="LNYK01000018">
    <property type="protein sequence ID" value="KTD20823.1"/>
    <property type="molecule type" value="Genomic_DNA"/>
</dbReference>
<dbReference type="SMART" id="SM00481">
    <property type="entry name" value="POLIIIAc"/>
    <property type="match status" value="1"/>
</dbReference>
<reference evidence="2 3" key="1">
    <citation type="submission" date="2015-11" db="EMBL/GenBank/DDBJ databases">
        <title>Genomic analysis of 38 Legionella species identifies large and diverse effector repertoires.</title>
        <authorList>
            <person name="Burstein D."/>
            <person name="Amaro F."/>
            <person name="Zusman T."/>
            <person name="Lifshitz Z."/>
            <person name="Cohen O."/>
            <person name="Gilbert J.A."/>
            <person name="Pupko T."/>
            <person name="Shuman H.A."/>
            <person name="Segal G."/>
        </authorList>
    </citation>
    <scope>NUCLEOTIDE SEQUENCE [LARGE SCALE GENOMIC DNA]</scope>
    <source>
        <strain evidence="2 3">ATCC 49505</strain>
    </source>
</reference>
<accession>A0A0W0VL62</accession>
<protein>
    <submittedName>
        <fullName evidence="2">TrpH protein</fullName>
    </submittedName>
</protein>
<dbReference type="SUPFAM" id="SSF89550">
    <property type="entry name" value="PHP domain-like"/>
    <property type="match status" value="1"/>
</dbReference>
<gene>
    <name evidence="2" type="ORF">Llon_1504</name>
</gene>
<dbReference type="Gene3D" id="1.10.150.650">
    <property type="match status" value="1"/>
</dbReference>
<comment type="caution">
    <text evidence="2">The sequence shown here is derived from an EMBL/GenBank/DDBJ whole genome shotgun (WGS) entry which is preliminary data.</text>
</comment>
<dbReference type="STRING" id="45068.Llon_1504"/>
<proteinExistence type="predicted"/>
<keyword evidence="3" id="KW-1185">Reference proteome</keyword>